<organism evidence="1 2">
    <name type="scientific">Hygrophoropsis aurantiaca</name>
    <dbReference type="NCBI Taxonomy" id="72124"/>
    <lineage>
        <taxon>Eukaryota</taxon>
        <taxon>Fungi</taxon>
        <taxon>Dikarya</taxon>
        <taxon>Basidiomycota</taxon>
        <taxon>Agaricomycotina</taxon>
        <taxon>Agaricomycetes</taxon>
        <taxon>Agaricomycetidae</taxon>
        <taxon>Boletales</taxon>
        <taxon>Coniophorineae</taxon>
        <taxon>Hygrophoropsidaceae</taxon>
        <taxon>Hygrophoropsis</taxon>
    </lineage>
</organism>
<dbReference type="Proteomes" id="UP000790377">
    <property type="component" value="Unassembled WGS sequence"/>
</dbReference>
<comment type="caution">
    <text evidence="1">The sequence shown here is derived from an EMBL/GenBank/DDBJ whole genome shotgun (WGS) entry which is preliminary data.</text>
</comment>
<dbReference type="EMBL" id="MU267713">
    <property type="protein sequence ID" value="KAH7910435.1"/>
    <property type="molecule type" value="Genomic_DNA"/>
</dbReference>
<protein>
    <submittedName>
        <fullName evidence="1">Uncharacterized protein</fullName>
    </submittedName>
</protein>
<gene>
    <name evidence="1" type="ORF">BJ138DRAFT_1126854</name>
</gene>
<evidence type="ECO:0000313" key="1">
    <source>
        <dbReference type="EMBL" id="KAH7910435.1"/>
    </source>
</evidence>
<evidence type="ECO:0000313" key="2">
    <source>
        <dbReference type="Proteomes" id="UP000790377"/>
    </source>
</evidence>
<reference evidence="1" key="1">
    <citation type="journal article" date="2021" name="New Phytol.">
        <title>Evolutionary innovations through gain and loss of genes in the ectomycorrhizal Boletales.</title>
        <authorList>
            <person name="Wu G."/>
            <person name="Miyauchi S."/>
            <person name="Morin E."/>
            <person name="Kuo A."/>
            <person name="Drula E."/>
            <person name="Varga T."/>
            <person name="Kohler A."/>
            <person name="Feng B."/>
            <person name="Cao Y."/>
            <person name="Lipzen A."/>
            <person name="Daum C."/>
            <person name="Hundley H."/>
            <person name="Pangilinan J."/>
            <person name="Johnson J."/>
            <person name="Barry K."/>
            <person name="LaButti K."/>
            <person name="Ng V."/>
            <person name="Ahrendt S."/>
            <person name="Min B."/>
            <person name="Choi I.G."/>
            <person name="Park H."/>
            <person name="Plett J.M."/>
            <person name="Magnuson J."/>
            <person name="Spatafora J.W."/>
            <person name="Nagy L.G."/>
            <person name="Henrissat B."/>
            <person name="Grigoriev I.V."/>
            <person name="Yang Z.L."/>
            <person name="Xu J."/>
            <person name="Martin F.M."/>
        </authorList>
    </citation>
    <scope>NUCLEOTIDE SEQUENCE</scope>
    <source>
        <strain evidence="1">ATCC 28755</strain>
    </source>
</reference>
<name>A0ACB8ABG9_9AGAM</name>
<keyword evidence="2" id="KW-1185">Reference proteome</keyword>
<sequence length="204" mass="22792">MKNSFEAVNRVRCFNHTLQLAAKALLKPFTSALSKDIGDGTTEDTGDCPPLILDDDTDFDDDTEHGDDIEDNIDELAELDPADRQQLLVDTANVKTTIAKIRGLSFAIIRSTTILLPAWRRMCVTEDLKPNLIPRDVATRWNSTYDMLEFALKYRAPIDVITSDKTTKQAKKYELDDDDWKIVVDLVAVLKVGASTSGRCQLVS</sequence>
<accession>A0ACB8ABG9</accession>
<proteinExistence type="predicted"/>